<dbReference type="Gene3D" id="4.10.520.10">
    <property type="entry name" value="IHF-like DNA-binding proteins"/>
    <property type="match status" value="1"/>
</dbReference>
<evidence type="ECO:0000256" key="3">
    <source>
        <dbReference type="ARBA" id="ARBA00023067"/>
    </source>
</evidence>
<gene>
    <name evidence="6" type="ORF">DM484_18365</name>
</gene>
<dbReference type="AlphaFoldDB" id="A0A2W4QUT1"/>
<dbReference type="SUPFAM" id="SSF47729">
    <property type="entry name" value="IHF-like DNA-binding proteins"/>
    <property type="match status" value="1"/>
</dbReference>
<keyword evidence="3" id="KW-0226">DNA condensation</keyword>
<dbReference type="Pfam" id="PF00216">
    <property type="entry name" value="Bac_DNA_binding"/>
    <property type="match status" value="1"/>
</dbReference>
<dbReference type="SMART" id="SM00411">
    <property type="entry name" value="BHL"/>
    <property type="match status" value="1"/>
</dbReference>
<evidence type="ECO:0000313" key="7">
    <source>
        <dbReference type="Proteomes" id="UP000249396"/>
    </source>
</evidence>
<dbReference type="GO" id="GO:0030527">
    <property type="term" value="F:structural constituent of chromatin"/>
    <property type="evidence" value="ECO:0007669"/>
    <property type="project" value="InterPro"/>
</dbReference>
<organism evidence="6 7">
    <name type="scientific">Candidatus Methylumidiphilus alinenensis</name>
    <dbReference type="NCBI Taxonomy" id="2202197"/>
    <lineage>
        <taxon>Bacteria</taxon>
        <taxon>Pseudomonadati</taxon>
        <taxon>Pseudomonadota</taxon>
        <taxon>Gammaproteobacteria</taxon>
        <taxon>Methylococcales</taxon>
        <taxon>Candidatus Methylumidiphilus</taxon>
    </lineage>
</organism>
<sequence>MNKQELIDAVKTQVAEKRPGLNKADVEAVLDALGETLRNELAEGNIVPFTGFGIFEPKETAERTGCNPQSGEPITIAASKSVRFKLAAPFKAQLNGGKEDASA</sequence>
<name>A0A2W4QUT1_9GAMM</name>
<keyword evidence="4 6" id="KW-0238">DNA-binding</keyword>
<comment type="similarity">
    <text evidence="2 5">Belongs to the bacterial histone-like protein family.</text>
</comment>
<dbReference type="GO" id="GO:0003677">
    <property type="term" value="F:DNA binding"/>
    <property type="evidence" value="ECO:0007669"/>
    <property type="project" value="UniProtKB-KW"/>
</dbReference>
<evidence type="ECO:0000313" key="6">
    <source>
        <dbReference type="EMBL" id="PZN75592.1"/>
    </source>
</evidence>
<dbReference type="EMBL" id="QJPH01000382">
    <property type="protein sequence ID" value="PZN75592.1"/>
    <property type="molecule type" value="Genomic_DNA"/>
</dbReference>
<dbReference type="InterPro" id="IPR000119">
    <property type="entry name" value="Hist_DNA-bd"/>
</dbReference>
<protein>
    <submittedName>
        <fullName evidence="6">DNA-binding protein</fullName>
    </submittedName>
</protein>
<reference evidence="6 7" key="1">
    <citation type="journal article" date="2018" name="Aquat. Microb. Ecol.">
        <title>Gammaproteobacterial methanotrophs dominate.</title>
        <authorList>
            <person name="Rissanen A.J."/>
            <person name="Saarenheimo J."/>
            <person name="Tiirola M."/>
            <person name="Peura S."/>
            <person name="Aalto S.L."/>
            <person name="Karvinen A."/>
            <person name="Nykanen H."/>
        </authorList>
    </citation>
    <scope>NUCLEOTIDE SEQUENCE [LARGE SCALE GENOMIC DNA]</scope>
    <source>
        <strain evidence="6">AMbin10</strain>
    </source>
</reference>
<evidence type="ECO:0000256" key="2">
    <source>
        <dbReference type="ARBA" id="ARBA00010529"/>
    </source>
</evidence>
<comment type="function">
    <text evidence="1">Histone-like DNA-binding protein which is capable of wrapping DNA to stabilize it, and thus to prevent its denaturation under extreme environmental conditions.</text>
</comment>
<dbReference type="Proteomes" id="UP000249396">
    <property type="component" value="Unassembled WGS sequence"/>
</dbReference>
<comment type="caution">
    <text evidence="6">The sequence shown here is derived from an EMBL/GenBank/DDBJ whole genome shotgun (WGS) entry which is preliminary data.</text>
</comment>
<proteinExistence type="inferred from homology"/>
<evidence type="ECO:0000256" key="1">
    <source>
        <dbReference type="ARBA" id="ARBA00003819"/>
    </source>
</evidence>
<accession>A0A2W4QUT1</accession>
<dbReference type="PANTHER" id="PTHR33175">
    <property type="entry name" value="DNA-BINDING PROTEIN HU"/>
    <property type="match status" value="1"/>
</dbReference>
<evidence type="ECO:0000256" key="5">
    <source>
        <dbReference type="RuleBase" id="RU003939"/>
    </source>
</evidence>
<dbReference type="PANTHER" id="PTHR33175:SF3">
    <property type="entry name" value="DNA-BINDING PROTEIN HU-BETA"/>
    <property type="match status" value="1"/>
</dbReference>
<dbReference type="GO" id="GO:0030261">
    <property type="term" value="P:chromosome condensation"/>
    <property type="evidence" value="ECO:0007669"/>
    <property type="project" value="UniProtKB-KW"/>
</dbReference>
<dbReference type="InterPro" id="IPR010992">
    <property type="entry name" value="IHF-like_DNA-bd_dom_sf"/>
</dbReference>
<evidence type="ECO:0000256" key="4">
    <source>
        <dbReference type="ARBA" id="ARBA00023125"/>
    </source>
</evidence>
<dbReference type="CDD" id="cd13831">
    <property type="entry name" value="HU"/>
    <property type="match status" value="1"/>
</dbReference>